<name>A0A385SFY2_9BACT</name>
<accession>A0A385SFY2</accession>
<gene>
    <name evidence="1" type="ORF">D4L85_01390</name>
</gene>
<evidence type="ECO:0000313" key="1">
    <source>
        <dbReference type="EMBL" id="AYB29316.1"/>
    </source>
</evidence>
<dbReference type="AlphaFoldDB" id="A0A385SFY2"/>
<keyword evidence="2" id="KW-1185">Reference proteome</keyword>
<protein>
    <recommendedName>
        <fullName evidence="3">Lipocalin-like domain-containing protein</fullName>
    </recommendedName>
</protein>
<dbReference type="KEGG" id="chk:D4L85_01390"/>
<organism evidence="1 2">
    <name type="scientific">Chryseolinea soli</name>
    <dbReference type="NCBI Taxonomy" id="2321403"/>
    <lineage>
        <taxon>Bacteria</taxon>
        <taxon>Pseudomonadati</taxon>
        <taxon>Bacteroidota</taxon>
        <taxon>Cytophagia</taxon>
        <taxon>Cytophagales</taxon>
        <taxon>Fulvivirgaceae</taxon>
        <taxon>Chryseolinea</taxon>
    </lineage>
</organism>
<sequence length="90" mass="10029">MTEMQLGSMKVPSSELGENTTAFEANGTYKAVEQGEAYSGKWTFDPATQTLTTNDRDGIEKSKVIKLTEKELVFEMTDSDGIWRMTLKSP</sequence>
<evidence type="ECO:0000313" key="2">
    <source>
        <dbReference type="Proteomes" id="UP000266183"/>
    </source>
</evidence>
<reference evidence="2" key="1">
    <citation type="submission" date="2018-09" db="EMBL/GenBank/DDBJ databases">
        <title>Chryseolinea sp. KIS68-18 isolated from soil.</title>
        <authorList>
            <person name="Weon H.-Y."/>
            <person name="Kwon S.-W."/>
            <person name="Lee S.A."/>
        </authorList>
    </citation>
    <scope>NUCLEOTIDE SEQUENCE [LARGE SCALE GENOMIC DNA]</scope>
    <source>
        <strain evidence="2">KIS68-18</strain>
    </source>
</reference>
<evidence type="ECO:0008006" key="3">
    <source>
        <dbReference type="Google" id="ProtNLM"/>
    </source>
</evidence>
<dbReference type="Proteomes" id="UP000266183">
    <property type="component" value="Chromosome"/>
</dbReference>
<dbReference type="EMBL" id="CP032382">
    <property type="protein sequence ID" value="AYB29316.1"/>
    <property type="molecule type" value="Genomic_DNA"/>
</dbReference>
<proteinExistence type="predicted"/>